<dbReference type="InterPro" id="IPR008283">
    <property type="entry name" value="Peptidase_M17_N"/>
</dbReference>
<evidence type="ECO:0000256" key="4">
    <source>
        <dbReference type="ARBA" id="ARBA00022438"/>
    </source>
</evidence>
<dbReference type="Gene3D" id="3.40.220.10">
    <property type="entry name" value="Leucine Aminopeptidase, subunit E, domain 1"/>
    <property type="match status" value="1"/>
</dbReference>
<evidence type="ECO:0000256" key="6">
    <source>
        <dbReference type="ARBA" id="ARBA00022801"/>
    </source>
</evidence>
<protein>
    <recommendedName>
        <fullName evidence="10">Cytosol aminopeptidase domain-containing protein</fullName>
    </recommendedName>
</protein>
<keyword evidence="6" id="KW-0378">Hydrolase</keyword>
<dbReference type="GO" id="GO:0006508">
    <property type="term" value="P:proteolysis"/>
    <property type="evidence" value="ECO:0007669"/>
    <property type="project" value="UniProtKB-KW"/>
</dbReference>
<dbReference type="SUPFAM" id="SSF53187">
    <property type="entry name" value="Zn-dependent exopeptidases"/>
    <property type="match status" value="1"/>
</dbReference>
<dbReference type="SUPFAM" id="SSF52949">
    <property type="entry name" value="Macro domain-like"/>
    <property type="match status" value="1"/>
</dbReference>
<keyword evidence="4" id="KW-0031">Aminopeptidase</keyword>
<dbReference type="Pfam" id="PF00883">
    <property type="entry name" value="Peptidase_M17"/>
    <property type="match status" value="1"/>
</dbReference>
<accession>A0A077X3R0</accession>
<dbReference type="PANTHER" id="PTHR11963:SF23">
    <property type="entry name" value="CYTOSOL AMINOPEPTIDASE"/>
    <property type="match status" value="1"/>
</dbReference>
<dbReference type="InterPro" id="IPR000819">
    <property type="entry name" value="Peptidase_M17_C"/>
</dbReference>
<feature type="domain" description="Cytosol aminopeptidase" evidence="7">
    <location>
        <begin position="192"/>
        <end position="508"/>
    </location>
</feature>
<evidence type="ECO:0000259" key="7">
    <source>
        <dbReference type="Pfam" id="PF00883"/>
    </source>
</evidence>
<dbReference type="GO" id="GO:0070006">
    <property type="term" value="F:metalloaminopeptidase activity"/>
    <property type="evidence" value="ECO:0007669"/>
    <property type="project" value="InterPro"/>
</dbReference>
<evidence type="ECO:0000256" key="1">
    <source>
        <dbReference type="ARBA" id="ARBA00000135"/>
    </source>
</evidence>
<sequence length="516" mass="55711">MTRLLLGRLTARHTVYRLRTSTTPIPRRLFTNASNYDAIVLGSYTDAEQISFSASRDITSSTRQTLVEQLAASGFKKEGDVRVLYNVGGVKQVAVVSLGKQAKDEASQLEQARKASALGIQALQKQGVEKVGVDVSVNAQGAAEGAVLAQFCLDKLKNEADRRKPIQVNPFAAQANTERDWETGYNYGTSQNLARMLMTTPANLMTPKLFTEEVAYLLAGLENTEVIVRDEEWAVRNKMNSFLAVAKGSKEPLRFLEIHYRGAGEDQKPHGLVGKGVTFDSGGISLKPSNNMALMKGDMGGAATVAASLYAIAKLQLPVNVIACMPLCENMPSGGATKPGDVVRAMNGKSIEVMDTDAEGRLILADALYYLSSKYSPESLIDLATLTGAMDVALGNAFAGVFTNSDLLWQRLETAGKMTSDPFWRMPLHDAYLKEMKESAVADLNNLGKGRSGGACSAAAFLKEFVAGVESEQPLAWAHIDIAGVMDSDSTEGYHIKGMSGRPTRSLVEYMRRVSA</sequence>
<dbReference type="AlphaFoldDB" id="A0A077X3R0"/>
<evidence type="ECO:0000256" key="5">
    <source>
        <dbReference type="ARBA" id="ARBA00022670"/>
    </source>
</evidence>
<gene>
    <name evidence="9" type="ORF">LRAMOSA06395</name>
</gene>
<proteinExistence type="inferred from homology"/>
<dbReference type="InterPro" id="IPR023042">
    <property type="entry name" value="Peptidase_M17_leu_NH2_pept"/>
</dbReference>
<organism evidence="9">
    <name type="scientific">Lichtheimia ramosa</name>
    <dbReference type="NCBI Taxonomy" id="688394"/>
    <lineage>
        <taxon>Eukaryota</taxon>
        <taxon>Fungi</taxon>
        <taxon>Fungi incertae sedis</taxon>
        <taxon>Mucoromycota</taxon>
        <taxon>Mucoromycotina</taxon>
        <taxon>Mucoromycetes</taxon>
        <taxon>Mucorales</taxon>
        <taxon>Lichtheimiaceae</taxon>
        <taxon>Lichtheimia</taxon>
    </lineage>
</organism>
<dbReference type="CDD" id="cd00433">
    <property type="entry name" value="Peptidase_M17"/>
    <property type="match status" value="1"/>
</dbReference>
<dbReference type="HAMAP" id="MF_00181">
    <property type="entry name" value="Cytosol_peptidase_M17"/>
    <property type="match status" value="1"/>
</dbReference>
<comment type="catalytic activity">
    <reaction evidence="2">
        <text>Release of N-terminal proline from a peptide.</text>
        <dbReference type="EC" id="3.4.11.5"/>
    </reaction>
</comment>
<feature type="domain" description="Peptidase M17 leucyl aminopeptidase N-terminal" evidence="8">
    <location>
        <begin position="54"/>
        <end position="158"/>
    </location>
</feature>
<dbReference type="GO" id="GO:0005737">
    <property type="term" value="C:cytoplasm"/>
    <property type="evidence" value="ECO:0007669"/>
    <property type="project" value="InterPro"/>
</dbReference>
<evidence type="ECO:0008006" key="10">
    <source>
        <dbReference type="Google" id="ProtNLM"/>
    </source>
</evidence>
<dbReference type="PRINTS" id="PR00481">
    <property type="entry name" value="LAMNOPPTDASE"/>
</dbReference>
<evidence type="ECO:0000259" key="8">
    <source>
        <dbReference type="Pfam" id="PF02789"/>
    </source>
</evidence>
<reference evidence="9" key="1">
    <citation type="journal article" date="2014" name="Genome Announc.">
        <title>De novo whole-genome sequence and genome annotation of Lichtheimia ramosa.</title>
        <authorList>
            <person name="Linde J."/>
            <person name="Schwartze V."/>
            <person name="Binder U."/>
            <person name="Lass-Florl C."/>
            <person name="Voigt K."/>
            <person name="Horn F."/>
        </authorList>
    </citation>
    <scope>NUCLEOTIDE SEQUENCE</scope>
    <source>
        <strain evidence="9">JMRC FSU:6197</strain>
    </source>
</reference>
<comment type="similarity">
    <text evidence="3">Belongs to the peptidase M17 family.</text>
</comment>
<dbReference type="InterPro" id="IPR011356">
    <property type="entry name" value="Leucine_aapep/pepB"/>
</dbReference>
<comment type="catalytic activity">
    <reaction evidence="1">
        <text>Release of an N-terminal amino acid, Xaa-|-Yaa-, in which Xaa is preferably Leu, but may be other amino acids including Pro although not Arg or Lys, and Yaa may be Pro. Amino acid amides and methyl esters are also readily hydrolyzed, but rates on arylamides are exceedingly low.</text>
        <dbReference type="EC" id="3.4.11.1"/>
    </reaction>
</comment>
<dbReference type="Gene3D" id="3.40.630.10">
    <property type="entry name" value="Zn peptidases"/>
    <property type="match status" value="1"/>
</dbReference>
<dbReference type="InterPro" id="IPR043472">
    <property type="entry name" value="Macro_dom-like"/>
</dbReference>
<dbReference type="EMBL" id="LK023386">
    <property type="protein sequence ID" value="CDS14225.1"/>
    <property type="molecule type" value="Genomic_DNA"/>
</dbReference>
<dbReference type="OrthoDB" id="412814at2759"/>
<name>A0A077X3R0_9FUNG</name>
<keyword evidence="5" id="KW-0645">Protease</keyword>
<dbReference type="PANTHER" id="PTHR11963">
    <property type="entry name" value="LEUCINE AMINOPEPTIDASE-RELATED"/>
    <property type="match status" value="1"/>
</dbReference>
<evidence type="ECO:0000256" key="3">
    <source>
        <dbReference type="ARBA" id="ARBA00009528"/>
    </source>
</evidence>
<dbReference type="GO" id="GO:0030145">
    <property type="term" value="F:manganese ion binding"/>
    <property type="evidence" value="ECO:0007669"/>
    <property type="project" value="InterPro"/>
</dbReference>
<evidence type="ECO:0000256" key="2">
    <source>
        <dbReference type="ARBA" id="ARBA00001585"/>
    </source>
</evidence>
<evidence type="ECO:0000313" key="9">
    <source>
        <dbReference type="EMBL" id="CDS14225.1"/>
    </source>
</evidence>
<dbReference type="Pfam" id="PF02789">
    <property type="entry name" value="Peptidase_M17_N"/>
    <property type="match status" value="1"/>
</dbReference>